<name>A0A6G4XU15_9ACTN</name>
<protein>
    <submittedName>
        <fullName evidence="1">Immunity 49 family protein</fullName>
    </submittedName>
</protein>
<dbReference type="AlphaFoldDB" id="A0A6G4XU15"/>
<organism evidence="1 2">
    <name type="scientific">Streptomyces mesophilus</name>
    <dbReference type="NCBI Taxonomy" id="1775132"/>
    <lineage>
        <taxon>Bacteria</taxon>
        <taxon>Bacillati</taxon>
        <taxon>Actinomycetota</taxon>
        <taxon>Actinomycetes</taxon>
        <taxon>Kitasatosporales</taxon>
        <taxon>Streptomycetaceae</taxon>
        <taxon>Streptomyces</taxon>
    </lineage>
</organism>
<keyword evidence="2" id="KW-1185">Reference proteome</keyword>
<dbReference type="RefSeq" id="WP_165336111.1">
    <property type="nucleotide sequence ID" value="NZ_JAAKZW010000240.1"/>
</dbReference>
<sequence>MTEDVNPGVPDPELPMLSPAQAARLRELAAPHLRDGTYGLRNLAQKCRQAPEEQWPALVEQHFANLRSAGTGGESREEILSGVHTRLLPQDSFTGDMLQAMRYTRRPAEGLVFAYALDQPSSVRILTDRDVERVGDEDALWDAAYDNLLRVPFTHEEIALEGRAVLQSVYGDSPFVASRALYLDQLHHQATGGSLPKAGALFVVPTRHLIAYHPLADGSVAEAINDLAKYGLGAYEDGPGSLSPRLYWWHKGRITCLTAIDEDTKTFSIEPPPELLTRLRTLVRLDEEGRLRGRAAAQAPVVAELLCIAGELTARLPEDPGALAATFPKLVELAHAHCAADPDAALADTWDAWATSVQLGSALFTGAEPQTCALGEDLERPLPAFPSNPPADARAWLDAFYIAVICRERGRIQRLRQVPLDLLKQDATADTYLLHWIDTLQTYFDHDRPMDDVVEKLLATIDASHGDAVTRAPVEYVNAIEYQPVALFHRFLARDHEKFAKALAEALKEHARYWGDSTAPRAQLALGPLALASLAHGQDFPVDTELPYLPKYLADGGRIEVIPG</sequence>
<dbReference type="EMBL" id="JAAKZW010000240">
    <property type="protein sequence ID" value="NGO80692.1"/>
    <property type="molecule type" value="Genomic_DNA"/>
</dbReference>
<dbReference type="Proteomes" id="UP000481109">
    <property type="component" value="Unassembled WGS sequence"/>
</dbReference>
<reference evidence="1 2" key="1">
    <citation type="submission" date="2020-02" db="EMBL/GenBank/DDBJ databases">
        <title>Whole-genome analyses of novel actinobacteria.</title>
        <authorList>
            <person name="Sahin N."/>
            <person name="Tokatli A."/>
        </authorList>
    </citation>
    <scope>NUCLEOTIDE SEQUENCE [LARGE SCALE GENOMIC DNA]</scope>
    <source>
        <strain evidence="1 2">YC504</strain>
    </source>
</reference>
<dbReference type="Pfam" id="PF15575">
    <property type="entry name" value="Imm49"/>
    <property type="match status" value="1"/>
</dbReference>
<dbReference type="InterPro" id="IPR029074">
    <property type="entry name" value="Imm49"/>
</dbReference>
<accession>A0A6G4XU15</accession>
<gene>
    <name evidence="1" type="ORF">G6045_34295</name>
</gene>
<comment type="caution">
    <text evidence="1">The sequence shown here is derived from an EMBL/GenBank/DDBJ whole genome shotgun (WGS) entry which is preliminary data.</text>
</comment>
<proteinExistence type="predicted"/>
<evidence type="ECO:0000313" key="2">
    <source>
        <dbReference type="Proteomes" id="UP000481109"/>
    </source>
</evidence>
<evidence type="ECO:0000313" key="1">
    <source>
        <dbReference type="EMBL" id="NGO80692.1"/>
    </source>
</evidence>